<comment type="caution">
    <text evidence="1">The sequence shown here is derived from an EMBL/GenBank/DDBJ whole genome shotgun (WGS) entry which is preliminary data.</text>
</comment>
<dbReference type="RefSeq" id="WP_260221535.1">
    <property type="nucleotide sequence ID" value="NZ_JAJAGO010000019.1"/>
</dbReference>
<dbReference type="Pfam" id="PF05133">
    <property type="entry name" value="SPP1_portal"/>
    <property type="match status" value="1"/>
</dbReference>
<evidence type="ECO:0000313" key="2">
    <source>
        <dbReference type="Proteomes" id="UP001156389"/>
    </source>
</evidence>
<reference evidence="1 2" key="1">
    <citation type="submission" date="2021-10" db="EMBL/GenBank/DDBJ databases">
        <title>Streptomyces gossypii sp. nov., isolated from soil collected from cotton field.</title>
        <authorList>
            <person name="Ge X."/>
            <person name="Chen X."/>
            <person name="Liu W."/>
        </authorList>
    </citation>
    <scope>NUCLEOTIDE SEQUENCE [LARGE SCALE GENOMIC DNA]</scope>
    <source>
        <strain evidence="1 2">N2-109</strain>
    </source>
</reference>
<sequence length="467" mass="50846">MADPTPEDLAQLGFDGIAKDRPRLDTIDDNIRGDQADPYIPQNASDLYLTLVQRCKTNILPLLVKTPAQTLAVDGYTRSDSNGSEEAPAEWVAWQDNRMDARQASVHRAALQYGQSYVTVLPKDGEDSVPVFRGVTPRLMHAAYTDPAADALPKWAFQLEQQQETEGVAVRGWLYDSTTVYELMVGGKKGPEVISSRPHGVQINGEPVCPVVRFAPDIDLEGRVTGVVEPMIVIQDRLNQTVFDLLVAQTFGSFKVRTVSGMAPEFRRDPETGEILVDTNGRPIAIPVRADASRLLMAPDADTKFNTLDETPLSGFLEAIDMAVKHMSVVSQTPPHYLLGSIINIGAEALAAAESALQRAVQEYKNALGESWETAMMIAASIQGGTPDPRAQVNWKDVESRSLVSTVDALGKAVQLLKVPPRAMWTRIPGVSSTDAEQWAQMQESDDPGLRMADAIASNTIPEVTDG</sequence>
<protein>
    <submittedName>
        <fullName evidence="1">Phage portal protein</fullName>
    </submittedName>
</protein>
<dbReference type="Proteomes" id="UP001156389">
    <property type="component" value="Unassembled WGS sequence"/>
</dbReference>
<keyword evidence="2" id="KW-1185">Reference proteome</keyword>
<name>A0ABT2K233_9ACTN</name>
<dbReference type="EMBL" id="JAJAGO010000019">
    <property type="protein sequence ID" value="MCT2594222.1"/>
    <property type="molecule type" value="Genomic_DNA"/>
</dbReference>
<accession>A0ABT2K233</accession>
<dbReference type="InterPro" id="IPR021145">
    <property type="entry name" value="Portal_protein_SPP1_Gp6-like"/>
</dbReference>
<gene>
    <name evidence="1" type="ORF">LHJ74_30680</name>
</gene>
<organism evidence="1 2">
    <name type="scientific">Streptomyces gossypii</name>
    <dbReference type="NCBI Taxonomy" id="2883101"/>
    <lineage>
        <taxon>Bacteria</taxon>
        <taxon>Bacillati</taxon>
        <taxon>Actinomycetota</taxon>
        <taxon>Actinomycetes</taxon>
        <taxon>Kitasatosporales</taxon>
        <taxon>Streptomycetaceae</taxon>
        <taxon>Streptomyces</taxon>
    </lineage>
</organism>
<evidence type="ECO:0000313" key="1">
    <source>
        <dbReference type="EMBL" id="MCT2594222.1"/>
    </source>
</evidence>
<proteinExistence type="predicted"/>